<gene>
    <name evidence="4" type="ORF">CU635_18430</name>
    <name evidence="5" type="ORF">CVD25_14800</name>
</gene>
<dbReference type="Pfam" id="PF07875">
    <property type="entry name" value="Coat_F"/>
    <property type="match status" value="1"/>
</dbReference>
<evidence type="ECO:0000256" key="3">
    <source>
        <dbReference type="ARBA" id="ARBA00024344"/>
    </source>
</evidence>
<dbReference type="Gene3D" id="1.20.1260.10">
    <property type="match status" value="1"/>
</dbReference>
<protein>
    <submittedName>
        <fullName evidence="4">Spore coat protein</fullName>
    </submittedName>
</protein>
<dbReference type="PANTHER" id="PTHR39183">
    <property type="entry name" value="SPORE COAT PROTEIN F-LIKE PROTEIN YHCQ"/>
    <property type="match status" value="1"/>
</dbReference>
<name>A0A2N5GHQ2_9BACI</name>
<dbReference type="Proteomes" id="UP000235114">
    <property type="component" value="Unassembled WGS sequence"/>
</dbReference>
<proteinExistence type="inferred from homology"/>
<sequence>MNEFMKNMTGMEAMNEQVIATDLLFATKSEIKMMARAITESATPEVRETLTQYLNDSIDKHQGITDYMVSKGYYHPNDMSKQLSIDLQAAQKATNNAQSNK</sequence>
<dbReference type="EMBL" id="PGVA01000054">
    <property type="protein sequence ID" value="PLR80298.1"/>
    <property type="molecule type" value="Genomic_DNA"/>
</dbReference>
<dbReference type="EMBL" id="PGVD01000038">
    <property type="protein sequence ID" value="PLR95483.1"/>
    <property type="molecule type" value="Genomic_DNA"/>
</dbReference>
<accession>A0A2N5GHQ2</accession>
<keyword evidence="1" id="KW-0749">Sporulation</keyword>
<evidence type="ECO:0000256" key="1">
    <source>
        <dbReference type="ARBA" id="ARBA00022969"/>
    </source>
</evidence>
<keyword evidence="4" id="KW-0167">Capsid protein</keyword>
<dbReference type="RefSeq" id="WP_101578843.1">
    <property type="nucleotide sequence ID" value="NZ_PGVA01000054.1"/>
</dbReference>
<evidence type="ECO:0000256" key="2">
    <source>
        <dbReference type="ARBA" id="ARBA00024325"/>
    </source>
</evidence>
<dbReference type="OrthoDB" id="1930261at2"/>
<dbReference type="AlphaFoldDB" id="A0A2N5GHQ2"/>
<keyword evidence="7" id="KW-1185">Reference proteome</keyword>
<comment type="similarity">
    <text evidence="3">Belongs to the CotF family.</text>
</comment>
<reference evidence="5 7" key="2">
    <citation type="submission" date="2017-12" db="EMBL/GenBank/DDBJ databases">
        <title>Comparative Functional Genomics of Dry Heat Resistant strains isolated from the Viking Spacecraft.</title>
        <authorList>
            <person name="Seuylemezian A."/>
            <person name="Cooper K."/>
            <person name="Vaishampayan P."/>
        </authorList>
    </citation>
    <scope>NUCLEOTIDE SEQUENCE [LARGE SCALE GENOMIC DNA]</scope>
    <source>
        <strain evidence="5 7">ATCC 29669</strain>
    </source>
</reference>
<evidence type="ECO:0000313" key="5">
    <source>
        <dbReference type="EMBL" id="PLR95483.1"/>
    </source>
</evidence>
<dbReference type="InterPro" id="IPR012851">
    <property type="entry name" value="Spore_coat_CotF-like"/>
</dbReference>
<dbReference type="InterPro" id="IPR012347">
    <property type="entry name" value="Ferritin-like"/>
</dbReference>
<comment type="subcellular location">
    <subcellularLocation>
        <location evidence="2">Spore coat</location>
    </subcellularLocation>
</comment>
<dbReference type="GO" id="GO:0030435">
    <property type="term" value="P:sporulation resulting in formation of a cellular spore"/>
    <property type="evidence" value="ECO:0007669"/>
    <property type="project" value="UniProtKB-KW"/>
</dbReference>
<dbReference type="Proteomes" id="UP000234951">
    <property type="component" value="Unassembled WGS sequence"/>
</dbReference>
<organism evidence="4 6">
    <name type="scientific">Bacillus canaveralius</name>
    <dbReference type="NCBI Taxonomy" id="1403243"/>
    <lineage>
        <taxon>Bacteria</taxon>
        <taxon>Bacillati</taxon>
        <taxon>Bacillota</taxon>
        <taxon>Bacilli</taxon>
        <taxon>Bacillales</taxon>
        <taxon>Bacillaceae</taxon>
        <taxon>Bacillus</taxon>
    </lineage>
</organism>
<evidence type="ECO:0000313" key="6">
    <source>
        <dbReference type="Proteomes" id="UP000234951"/>
    </source>
</evidence>
<evidence type="ECO:0000313" key="4">
    <source>
        <dbReference type="EMBL" id="PLR80298.1"/>
    </source>
</evidence>
<evidence type="ECO:0000313" key="7">
    <source>
        <dbReference type="Proteomes" id="UP000235114"/>
    </source>
</evidence>
<comment type="caution">
    <text evidence="4">The sequence shown here is derived from an EMBL/GenBank/DDBJ whole genome shotgun (WGS) entry which is preliminary data.</text>
</comment>
<dbReference type="PANTHER" id="PTHR39183:SF1">
    <property type="entry name" value="SPORE COAT PROTEIN F-LIKE PROTEIN YHCQ"/>
    <property type="match status" value="1"/>
</dbReference>
<keyword evidence="4" id="KW-0946">Virion</keyword>
<reference evidence="4 6" key="1">
    <citation type="submission" date="2017-11" db="EMBL/GenBank/DDBJ databases">
        <title>Comparitive Functional Genomics of Dry Heat Resistant strains isolated from the Viking Spacecraft.</title>
        <authorList>
            <person name="Seuylemezian A."/>
            <person name="Cooper K."/>
            <person name="Vaishampayan P."/>
        </authorList>
    </citation>
    <scope>NUCLEOTIDE SEQUENCE [LARGE SCALE GENOMIC DNA]</scope>
    <source>
        <strain evidence="4 6">M4.6</strain>
    </source>
</reference>